<organism evidence="2 3">
    <name type="scientific">Nocardia asteroides NBRC 15531</name>
    <dbReference type="NCBI Taxonomy" id="1110697"/>
    <lineage>
        <taxon>Bacteria</taxon>
        <taxon>Bacillati</taxon>
        <taxon>Actinomycetota</taxon>
        <taxon>Actinomycetes</taxon>
        <taxon>Mycobacteriales</taxon>
        <taxon>Nocardiaceae</taxon>
        <taxon>Nocardia</taxon>
    </lineage>
</organism>
<dbReference type="Proteomes" id="UP000017048">
    <property type="component" value="Unassembled WGS sequence"/>
</dbReference>
<comment type="caution">
    <text evidence="2">The sequence shown here is derived from an EMBL/GenBank/DDBJ whole genome shotgun (WGS) entry which is preliminary data.</text>
</comment>
<dbReference type="EMBL" id="BAFO02000010">
    <property type="protein sequence ID" value="GAD82431.1"/>
    <property type="molecule type" value="Genomic_DNA"/>
</dbReference>
<feature type="transmembrane region" description="Helical" evidence="1">
    <location>
        <begin position="20"/>
        <end position="40"/>
    </location>
</feature>
<proteinExistence type="predicted"/>
<evidence type="ECO:0000256" key="1">
    <source>
        <dbReference type="SAM" id="Phobius"/>
    </source>
</evidence>
<accession>U5E7R7</accession>
<reference evidence="2 3" key="1">
    <citation type="journal article" date="2014" name="BMC Genomics">
        <title>Genome based analysis of type-I polyketide synthase and nonribosomal peptide synthetase gene clusters in seven strains of five representative Nocardia species.</title>
        <authorList>
            <person name="Komaki H."/>
            <person name="Ichikawa N."/>
            <person name="Hosoyama A."/>
            <person name="Takahashi-Nakaguchi A."/>
            <person name="Matsuzawa T."/>
            <person name="Suzuki K."/>
            <person name="Fujita N."/>
            <person name="Gonoi T."/>
        </authorList>
    </citation>
    <scope>NUCLEOTIDE SEQUENCE [LARGE SCALE GENOMIC DNA]</scope>
    <source>
        <strain evidence="2 3">NBRC 15531</strain>
    </source>
</reference>
<keyword evidence="1" id="KW-0812">Transmembrane</keyword>
<feature type="transmembrane region" description="Helical" evidence="1">
    <location>
        <begin position="52"/>
        <end position="73"/>
    </location>
</feature>
<keyword evidence="1" id="KW-0472">Membrane</keyword>
<feature type="transmembrane region" description="Helical" evidence="1">
    <location>
        <begin position="112"/>
        <end position="131"/>
    </location>
</feature>
<keyword evidence="1" id="KW-1133">Transmembrane helix</keyword>
<sequence>MLALWPGEPARWLARNRRYLGLSFAMSHGVHLAAIVTLARTDPETFDSLADGSSFVGGGLGYLVIAVLTVASFDRIVDRLGSARWQLIQTVGSWFIWVLFTVSNGGRIPENVWYALPTVALLAALIVKIAARGRPVPAG</sequence>
<keyword evidence="3" id="KW-1185">Reference proteome</keyword>
<evidence type="ECO:0000313" key="3">
    <source>
        <dbReference type="Proteomes" id="UP000017048"/>
    </source>
</evidence>
<feature type="transmembrane region" description="Helical" evidence="1">
    <location>
        <begin position="85"/>
        <end position="106"/>
    </location>
</feature>
<gene>
    <name evidence="2" type="ORF">NCAST_10_00190</name>
</gene>
<dbReference type="GeneID" id="91516641"/>
<dbReference type="OrthoDB" id="552353at2"/>
<protein>
    <recommendedName>
        <fullName evidence="4">Ferric oxidoreductase domain-containing protein</fullName>
    </recommendedName>
</protein>
<evidence type="ECO:0008006" key="4">
    <source>
        <dbReference type="Google" id="ProtNLM"/>
    </source>
</evidence>
<dbReference type="STRING" id="1824.SAMN05444423_10522"/>
<dbReference type="AlphaFoldDB" id="U5E7R7"/>
<dbReference type="RefSeq" id="WP_019046538.1">
    <property type="nucleotide sequence ID" value="NZ_BAFO02000010.1"/>
</dbReference>
<dbReference type="eggNOG" id="COG2717">
    <property type="taxonomic scope" value="Bacteria"/>
</dbReference>
<name>U5E7R7_NOCAS</name>
<evidence type="ECO:0000313" key="2">
    <source>
        <dbReference type="EMBL" id="GAD82431.1"/>
    </source>
</evidence>